<dbReference type="InterPro" id="IPR011004">
    <property type="entry name" value="Trimer_LpxA-like_sf"/>
</dbReference>
<reference evidence="5 6" key="1">
    <citation type="journal article" date="2019" name="Int. J. Syst. Evol. Microbiol.">
        <title>The Global Catalogue of Microorganisms (GCM) 10K type strain sequencing project: providing services to taxonomists for standard genome sequencing and annotation.</title>
        <authorList>
            <consortium name="The Broad Institute Genomics Platform"/>
            <consortium name="The Broad Institute Genome Sequencing Center for Infectious Disease"/>
            <person name="Wu L."/>
            <person name="Ma J."/>
        </authorList>
    </citation>
    <scope>NUCLEOTIDE SEQUENCE [LARGE SCALE GENOMIC DNA]</scope>
    <source>
        <strain evidence="5 6">JCM 13378</strain>
    </source>
</reference>
<dbReference type="RefSeq" id="WP_343846581.1">
    <property type="nucleotide sequence ID" value="NZ_BAAAEI010000021.1"/>
</dbReference>
<dbReference type="Gene3D" id="2.160.10.10">
    <property type="entry name" value="Hexapeptide repeat proteins"/>
    <property type="match status" value="1"/>
</dbReference>
<keyword evidence="2" id="KW-0808">Transferase</keyword>
<accession>A0ABN0XLF7</accession>
<evidence type="ECO:0008006" key="7">
    <source>
        <dbReference type="Google" id="ProtNLM"/>
    </source>
</evidence>
<dbReference type="PANTHER" id="PTHR23416">
    <property type="entry name" value="SIALIC ACID SYNTHASE-RELATED"/>
    <property type="match status" value="1"/>
</dbReference>
<dbReference type="Pfam" id="PF00132">
    <property type="entry name" value="Hexapep"/>
    <property type="match status" value="1"/>
</dbReference>
<comment type="similarity">
    <text evidence="1">Belongs to the transferase hexapeptide repeat family.</text>
</comment>
<evidence type="ECO:0000313" key="5">
    <source>
        <dbReference type="EMBL" id="GAA0367200.1"/>
    </source>
</evidence>
<evidence type="ECO:0000256" key="1">
    <source>
        <dbReference type="ARBA" id="ARBA00007274"/>
    </source>
</evidence>
<organism evidence="5 6">
    <name type="scientific">Bowmanella denitrificans</name>
    <dbReference type="NCBI Taxonomy" id="366582"/>
    <lineage>
        <taxon>Bacteria</taxon>
        <taxon>Pseudomonadati</taxon>
        <taxon>Pseudomonadota</taxon>
        <taxon>Gammaproteobacteria</taxon>
        <taxon>Alteromonadales</taxon>
        <taxon>Alteromonadaceae</taxon>
        <taxon>Bowmanella</taxon>
    </lineage>
</organism>
<keyword evidence="4" id="KW-0012">Acyltransferase</keyword>
<dbReference type="PROSITE" id="PS00101">
    <property type="entry name" value="HEXAPEP_TRANSFERASES"/>
    <property type="match status" value="1"/>
</dbReference>
<name>A0ABN0XLF7_9ALTE</name>
<dbReference type="SUPFAM" id="SSF51161">
    <property type="entry name" value="Trimeric LpxA-like enzymes"/>
    <property type="match status" value="1"/>
</dbReference>
<evidence type="ECO:0000256" key="2">
    <source>
        <dbReference type="ARBA" id="ARBA00022679"/>
    </source>
</evidence>
<dbReference type="Proteomes" id="UP001501757">
    <property type="component" value="Unassembled WGS sequence"/>
</dbReference>
<evidence type="ECO:0000256" key="4">
    <source>
        <dbReference type="ARBA" id="ARBA00023315"/>
    </source>
</evidence>
<keyword evidence="6" id="KW-1185">Reference proteome</keyword>
<dbReference type="InterPro" id="IPR018357">
    <property type="entry name" value="Hexapep_transf_CS"/>
</dbReference>
<evidence type="ECO:0000313" key="6">
    <source>
        <dbReference type="Proteomes" id="UP001501757"/>
    </source>
</evidence>
<evidence type="ECO:0000256" key="3">
    <source>
        <dbReference type="ARBA" id="ARBA00022737"/>
    </source>
</evidence>
<proteinExistence type="inferred from homology"/>
<dbReference type="InterPro" id="IPR001451">
    <property type="entry name" value="Hexapep"/>
</dbReference>
<dbReference type="PANTHER" id="PTHR23416:SF23">
    <property type="entry name" value="ACETYLTRANSFERASE C18B11.09C-RELATED"/>
    <property type="match status" value="1"/>
</dbReference>
<dbReference type="EMBL" id="BAAAEI010000021">
    <property type="protein sequence ID" value="GAA0367200.1"/>
    <property type="molecule type" value="Genomic_DNA"/>
</dbReference>
<protein>
    <recommendedName>
        <fullName evidence="7">Acyltransferase</fullName>
    </recommendedName>
</protein>
<gene>
    <name evidence="5" type="ORF">GCM10009092_34430</name>
</gene>
<dbReference type="CDD" id="cd04647">
    <property type="entry name" value="LbH_MAT_like"/>
    <property type="match status" value="1"/>
</dbReference>
<keyword evidence="3" id="KW-0677">Repeat</keyword>
<comment type="caution">
    <text evidence="5">The sequence shown here is derived from an EMBL/GenBank/DDBJ whole genome shotgun (WGS) entry which is preliminary data.</text>
</comment>
<sequence>MPMYQNIYLQDDANASATALSMGEQCYCSGEMDVTLTWVTDPSFSGKDIHADLFENCISIGKYCYLESLNRMAFQNGPVKLTSVKVNNGKPGRIKIGNQVGLQGTAIVAYELVEIEDRVTFGPGVTVMDSSGHPLTGRGLDDEAARIRAKPVLIKQDAWIGLGAVILKGVTIGRGAVIGAGAVVSSDIPDYCVAQGNPAKVVKQLDPLQHQSTKAEVLAGTV</sequence>
<dbReference type="InterPro" id="IPR051159">
    <property type="entry name" value="Hexapeptide_acetyltransf"/>
</dbReference>